<dbReference type="InterPro" id="IPR004244">
    <property type="entry name" value="Transposase_22"/>
</dbReference>
<keyword evidence="2" id="KW-0175">Coiled coil</keyword>
<evidence type="ECO:0000313" key="5">
    <source>
        <dbReference type="Proteomes" id="UP000694571"/>
    </source>
</evidence>
<accession>A0A8D1N251</accession>
<dbReference type="Ensembl" id="ENSSSCT00050072225.1">
    <property type="protein sequence ID" value="ENSSSCP00050031056.1"/>
    <property type="gene ID" value="ENSSSCG00050053040.1"/>
</dbReference>
<protein>
    <recommendedName>
        <fullName evidence="3">L1 transposable element RRM domain-containing protein</fullName>
    </recommendedName>
</protein>
<dbReference type="InterPro" id="IPR043636">
    <property type="entry name" value="L1_RRM_dom"/>
</dbReference>
<dbReference type="Proteomes" id="UP000694571">
    <property type="component" value="Unplaced"/>
</dbReference>
<dbReference type="Gene3D" id="1.20.5.390">
    <property type="entry name" value="L1 transposable element, trimerization domain"/>
    <property type="match status" value="1"/>
</dbReference>
<dbReference type="PANTHER" id="PTHR11505">
    <property type="entry name" value="L1 TRANSPOSABLE ELEMENT-RELATED"/>
    <property type="match status" value="1"/>
</dbReference>
<feature type="coiled-coil region" evidence="2">
    <location>
        <begin position="36"/>
        <end position="84"/>
    </location>
</feature>
<feature type="domain" description="L1 transposable element RRM" evidence="3">
    <location>
        <begin position="97"/>
        <end position="167"/>
    </location>
</feature>
<evidence type="ECO:0000256" key="1">
    <source>
        <dbReference type="ARBA" id="ARBA00061640"/>
    </source>
</evidence>
<evidence type="ECO:0000313" key="4">
    <source>
        <dbReference type="Ensembl" id="ENSSSCP00050031056.1"/>
    </source>
</evidence>
<evidence type="ECO:0000256" key="2">
    <source>
        <dbReference type="SAM" id="Coils"/>
    </source>
</evidence>
<proteinExistence type="inferred from homology"/>
<reference evidence="4" key="1">
    <citation type="submission" date="2025-08" db="UniProtKB">
        <authorList>
            <consortium name="Ensembl"/>
        </authorList>
    </citation>
    <scope>IDENTIFICATION</scope>
</reference>
<dbReference type="AlphaFoldDB" id="A0A8D1N251"/>
<dbReference type="Pfam" id="PF02994">
    <property type="entry name" value="Transposase_22"/>
    <property type="match status" value="1"/>
</dbReference>
<evidence type="ECO:0000259" key="3">
    <source>
        <dbReference type="Pfam" id="PF02994"/>
    </source>
</evidence>
<organism evidence="4 5">
    <name type="scientific">Sus scrofa</name>
    <name type="common">Pig</name>
    <dbReference type="NCBI Taxonomy" id="9823"/>
    <lineage>
        <taxon>Eukaryota</taxon>
        <taxon>Metazoa</taxon>
        <taxon>Chordata</taxon>
        <taxon>Craniata</taxon>
        <taxon>Vertebrata</taxon>
        <taxon>Euteleostomi</taxon>
        <taxon>Mammalia</taxon>
        <taxon>Eutheria</taxon>
        <taxon>Laurasiatheria</taxon>
        <taxon>Artiodactyla</taxon>
        <taxon>Suina</taxon>
        <taxon>Suidae</taxon>
        <taxon>Sus</taxon>
    </lineage>
</organism>
<comment type="similarity">
    <text evidence="1">Belongs to the transposase 22 family.</text>
</comment>
<sequence>MKILKELRRTIGRNVDYGKNSNRNYKDEPGNVENSFAEMKAKIKAINSKLNNAEKQVIDQEDRITEITQSAHQMERQMKKKNESNKRDLWDNIKCDNLHIIGIPKGDERRKEFNNVFEEMMAENLPNLKKGTDIQVQEIQRVPSKMNPNRSIPRHIITKMAKVKYYESNL</sequence>
<name>A0A8D1N251_PIG</name>
<dbReference type="Gene3D" id="3.30.70.1820">
    <property type="entry name" value="L1 transposable element, RRM domain"/>
    <property type="match status" value="1"/>
</dbReference>
<dbReference type="FunFam" id="3.30.70.1820:FF:000002">
    <property type="entry name" value="LINE-1 retrotransposable element ORF1 protein"/>
    <property type="match status" value="1"/>
</dbReference>